<organism evidence="2 3">
    <name type="scientific">Candidatus Abzuiibacterium crystallinum</name>
    <dbReference type="NCBI Taxonomy" id="1974748"/>
    <lineage>
        <taxon>Bacteria</taxon>
        <taxon>Pseudomonadati</taxon>
        <taxon>Candidatus Omnitrophota</taxon>
        <taxon>Candidatus Abzuiibacterium</taxon>
    </lineage>
</organism>
<reference evidence="2 3" key="1">
    <citation type="submission" date="2017-09" db="EMBL/GenBank/DDBJ databases">
        <title>Depth-based differentiation of microbial function through sediment-hosted aquifers and enrichment of novel symbionts in the deep terrestrial subsurface.</title>
        <authorList>
            <person name="Probst A.J."/>
            <person name="Ladd B."/>
            <person name="Jarett J.K."/>
            <person name="Geller-Mcgrath D.E."/>
            <person name="Sieber C.M."/>
            <person name="Emerson J.B."/>
            <person name="Anantharaman K."/>
            <person name="Thomas B.C."/>
            <person name="Malmstrom R."/>
            <person name="Stieglmeier M."/>
            <person name="Klingl A."/>
            <person name="Woyke T."/>
            <person name="Ryan C.M."/>
            <person name="Banfield J.F."/>
        </authorList>
    </citation>
    <scope>NUCLEOTIDE SEQUENCE [LARGE SCALE GENOMIC DNA]</scope>
    <source>
        <strain evidence="2">CG11_big_fil_rev_8_21_14_0_20_45_26</strain>
    </source>
</reference>
<keyword evidence="1" id="KW-0812">Transmembrane</keyword>
<evidence type="ECO:0000313" key="3">
    <source>
        <dbReference type="Proteomes" id="UP000230859"/>
    </source>
</evidence>
<dbReference type="EMBL" id="PCVY01000065">
    <property type="protein sequence ID" value="PIQ85505.1"/>
    <property type="molecule type" value="Genomic_DNA"/>
</dbReference>
<dbReference type="InterPro" id="IPR012902">
    <property type="entry name" value="N_methyl_site"/>
</dbReference>
<feature type="transmembrane region" description="Helical" evidence="1">
    <location>
        <begin position="20"/>
        <end position="41"/>
    </location>
</feature>
<dbReference type="NCBIfam" id="TIGR02532">
    <property type="entry name" value="IV_pilin_GFxxxE"/>
    <property type="match status" value="1"/>
</dbReference>
<keyword evidence="1" id="KW-1133">Transmembrane helix</keyword>
<dbReference type="SUPFAM" id="SSF54523">
    <property type="entry name" value="Pili subunits"/>
    <property type="match status" value="1"/>
</dbReference>
<dbReference type="InterPro" id="IPR045584">
    <property type="entry name" value="Pilin-like"/>
</dbReference>
<evidence type="ECO:0008006" key="4">
    <source>
        <dbReference type="Google" id="ProtNLM"/>
    </source>
</evidence>
<dbReference type="AlphaFoldDB" id="A0A2H0LPS8"/>
<evidence type="ECO:0000313" key="2">
    <source>
        <dbReference type="EMBL" id="PIQ85505.1"/>
    </source>
</evidence>
<accession>A0A2H0LPS8</accession>
<proteinExistence type="predicted"/>
<gene>
    <name evidence="2" type="ORF">COV74_08420</name>
</gene>
<keyword evidence="1" id="KW-0472">Membrane</keyword>
<name>A0A2H0LPS8_9BACT</name>
<comment type="caution">
    <text evidence="2">The sequence shown here is derived from an EMBL/GenBank/DDBJ whole genome shotgun (WGS) entry which is preliminary data.</text>
</comment>
<dbReference type="Proteomes" id="UP000230859">
    <property type="component" value="Unassembled WGS sequence"/>
</dbReference>
<evidence type="ECO:0000256" key="1">
    <source>
        <dbReference type="SAM" id="Phobius"/>
    </source>
</evidence>
<sequence length="200" mass="21625">MFSRHKQNQKAVRGLTLVELIVAITLVPILIYAASIMYLNVSKTMETTAVRGDALTEHTLVKSTLERMIPNAQTADVDTSAYCTEQCGDGGGNCEWCYGLTLNLPDNSTQILGIRTDIGASSAVLEFKNEGDVHYTQVSYMGTITCGTPGSCDALEGSARPFDWDENNEEVSYNLAFDTGDGTRFMHSAGHIRLEGGTGV</sequence>
<protein>
    <recommendedName>
        <fullName evidence="4">Prepilin-type N-terminal cleavage/methylation domain-containing protein</fullName>
    </recommendedName>
</protein>